<name>A0A855Y8Y6_9BACL</name>
<organism evidence="1 2">
    <name type="scientific">Paenibacillus pabuli</name>
    <dbReference type="NCBI Taxonomy" id="1472"/>
    <lineage>
        <taxon>Bacteria</taxon>
        <taxon>Bacillati</taxon>
        <taxon>Bacillota</taxon>
        <taxon>Bacilli</taxon>
        <taxon>Bacillales</taxon>
        <taxon>Paenibacillaceae</taxon>
        <taxon>Paenibacillus</taxon>
    </lineage>
</organism>
<dbReference type="Proteomes" id="UP000247078">
    <property type="component" value="Unassembled WGS sequence"/>
</dbReference>
<dbReference type="RefSeq" id="WP_244192920.1">
    <property type="nucleotide sequence ID" value="NZ_QGTZ01000009.1"/>
</dbReference>
<dbReference type="EMBL" id="QGTZ01000009">
    <property type="protein sequence ID" value="PWW37355.1"/>
    <property type="molecule type" value="Genomic_DNA"/>
</dbReference>
<comment type="caution">
    <text evidence="1">The sequence shown here is derived from an EMBL/GenBank/DDBJ whole genome shotgun (WGS) entry which is preliminary data.</text>
</comment>
<proteinExistence type="predicted"/>
<sequence>MTISKREEWTRKLKRKAFKYKWAKLYIACEEINMIWKEPHVEEFREMWKAGLSIREIAEYFDRGTDEVMILAMDQAKQKLIKSRPGGVWGV</sequence>
<reference evidence="1 2" key="1">
    <citation type="submission" date="2018-05" db="EMBL/GenBank/DDBJ databases">
        <title>Freshwater and sediment microbial communities from various areas in North America, analyzing microbe dynamics in response to fracking.</title>
        <authorList>
            <person name="Lamendella R."/>
        </authorList>
    </citation>
    <scope>NUCLEOTIDE SEQUENCE [LARGE SCALE GENOMIC DNA]</scope>
    <source>
        <strain evidence="1 2">DB-3</strain>
    </source>
</reference>
<evidence type="ECO:0000313" key="1">
    <source>
        <dbReference type="EMBL" id="PWW37355.1"/>
    </source>
</evidence>
<evidence type="ECO:0000313" key="2">
    <source>
        <dbReference type="Proteomes" id="UP000247078"/>
    </source>
</evidence>
<dbReference type="Gene3D" id="1.10.10.60">
    <property type="entry name" value="Homeodomain-like"/>
    <property type="match status" value="1"/>
</dbReference>
<accession>A0A855Y8Y6</accession>
<gene>
    <name evidence="1" type="ORF">DET56_109241</name>
</gene>
<dbReference type="AlphaFoldDB" id="A0A855Y8Y6"/>
<protein>
    <submittedName>
        <fullName evidence="1">Uncharacterized protein</fullName>
    </submittedName>
</protein>